<evidence type="ECO:0000256" key="4">
    <source>
        <dbReference type="ARBA" id="ARBA00023172"/>
    </source>
</evidence>
<reference evidence="9 10" key="2">
    <citation type="submission" date="2008-10" db="EMBL/GenBank/DDBJ databases">
        <title>Draft genome sequence of Clostridium hiranonis (DSM 13275).</title>
        <authorList>
            <person name="Sudarsanam P."/>
            <person name="Ley R."/>
            <person name="Guruge J."/>
            <person name="Turnbaugh P.J."/>
            <person name="Mahowald M."/>
            <person name="Liep D."/>
            <person name="Gordon J."/>
        </authorList>
    </citation>
    <scope>NUCLEOTIDE SEQUENCE [LARGE SCALE GENOMIC DNA]</scope>
    <source>
        <strain evidence="9 10">DSM 13275</strain>
    </source>
</reference>
<evidence type="ECO:0000256" key="7">
    <source>
        <dbReference type="HAMAP-Rule" id="MF_00201"/>
    </source>
</evidence>
<accession>B6G1Q5</accession>
<evidence type="ECO:0000256" key="3">
    <source>
        <dbReference type="ARBA" id="ARBA00022763"/>
    </source>
</evidence>
<dbReference type="InterPro" id="IPR037278">
    <property type="entry name" value="ARFGAP/RecO"/>
</dbReference>
<dbReference type="Pfam" id="PF11967">
    <property type="entry name" value="RecO_N"/>
    <property type="match status" value="1"/>
</dbReference>
<keyword evidence="10" id="KW-1185">Reference proteome</keyword>
<dbReference type="Proteomes" id="UP000003178">
    <property type="component" value="Unassembled WGS sequence"/>
</dbReference>
<protein>
    <recommendedName>
        <fullName evidence="2 7">DNA repair protein RecO</fullName>
    </recommendedName>
    <alternativeName>
        <fullName evidence="6 7">Recombination protein O</fullName>
    </alternativeName>
</protein>
<comment type="similarity">
    <text evidence="1 7">Belongs to the RecO family.</text>
</comment>
<dbReference type="EMBL" id="ABWP01000076">
    <property type="protein sequence ID" value="EEA84308.1"/>
    <property type="molecule type" value="Genomic_DNA"/>
</dbReference>
<name>B6G1Q5_PEPHT</name>
<dbReference type="eggNOG" id="COG1381">
    <property type="taxonomic scope" value="Bacteria"/>
</dbReference>
<dbReference type="Pfam" id="PF02565">
    <property type="entry name" value="RecO_C"/>
    <property type="match status" value="1"/>
</dbReference>
<dbReference type="NCBIfam" id="TIGR00613">
    <property type="entry name" value="reco"/>
    <property type="match status" value="1"/>
</dbReference>
<dbReference type="SUPFAM" id="SSF57863">
    <property type="entry name" value="ArfGap/RecO-like zinc finger"/>
    <property type="match status" value="1"/>
</dbReference>
<dbReference type="HAMAP" id="MF_00201">
    <property type="entry name" value="RecO"/>
    <property type="match status" value="1"/>
</dbReference>
<feature type="domain" description="DNA replication/recombination mediator RecO N-terminal" evidence="8">
    <location>
        <begin position="1"/>
        <end position="59"/>
    </location>
</feature>
<keyword evidence="3 7" id="KW-0227">DNA damage</keyword>
<dbReference type="AlphaFoldDB" id="B6G1Q5"/>
<evidence type="ECO:0000259" key="8">
    <source>
        <dbReference type="Pfam" id="PF11967"/>
    </source>
</evidence>
<comment type="function">
    <text evidence="7">Involved in DNA repair and RecF pathway recombination.</text>
</comment>
<evidence type="ECO:0000256" key="2">
    <source>
        <dbReference type="ARBA" id="ARBA00021310"/>
    </source>
</evidence>
<keyword evidence="4 7" id="KW-0233">DNA recombination</keyword>
<proteinExistence type="inferred from homology"/>
<dbReference type="GO" id="GO:0006302">
    <property type="term" value="P:double-strand break repair"/>
    <property type="evidence" value="ECO:0007669"/>
    <property type="project" value="TreeGrafter"/>
</dbReference>
<dbReference type="GO" id="GO:0006310">
    <property type="term" value="P:DNA recombination"/>
    <property type="evidence" value="ECO:0007669"/>
    <property type="project" value="UniProtKB-UniRule"/>
</dbReference>
<keyword evidence="5 7" id="KW-0234">DNA repair</keyword>
<dbReference type="SUPFAM" id="SSF50249">
    <property type="entry name" value="Nucleic acid-binding proteins"/>
    <property type="match status" value="1"/>
</dbReference>
<dbReference type="STRING" id="500633.CLOHIR_02062"/>
<evidence type="ECO:0000313" key="9">
    <source>
        <dbReference type="EMBL" id="EEA84308.1"/>
    </source>
</evidence>
<dbReference type="PANTHER" id="PTHR33991">
    <property type="entry name" value="DNA REPAIR PROTEIN RECO"/>
    <property type="match status" value="1"/>
</dbReference>
<dbReference type="HOGENOM" id="CLU_066632_3_2_9"/>
<dbReference type="GO" id="GO:0043590">
    <property type="term" value="C:bacterial nucleoid"/>
    <property type="evidence" value="ECO:0007669"/>
    <property type="project" value="TreeGrafter"/>
</dbReference>
<dbReference type="Gene3D" id="1.20.1440.120">
    <property type="entry name" value="Recombination protein O, C-terminal domain"/>
    <property type="match status" value="1"/>
</dbReference>
<dbReference type="Gene3D" id="2.40.50.140">
    <property type="entry name" value="Nucleic acid-binding proteins"/>
    <property type="match status" value="1"/>
</dbReference>
<dbReference type="InterPro" id="IPR003717">
    <property type="entry name" value="RecO"/>
</dbReference>
<evidence type="ECO:0000256" key="6">
    <source>
        <dbReference type="ARBA" id="ARBA00033409"/>
    </source>
</evidence>
<gene>
    <name evidence="7 9" type="primary">recO</name>
    <name evidence="9" type="ORF">CLOHIR_02062</name>
</gene>
<sequence>MILTIFTRNLGKVSAIAKGAKRNKSALLPSAQLFAYSNFTLKKQRGMYRVSQSEIIKSFYDISYDIDAFSYASYISRLVENSLLENQTNRKLFNLIVKTMYLLSQKDVDKEFITAAFELKFSDCMGFRPITDRCSVCGDESDQRAIFNIEEGGMLCKKCAENFSGNIRLDATTRKLMNYILSNEIETVSRAKVNKVLTKELSKLMKQYLTAYVSNLNMKSLNILDDLHKF</sequence>
<evidence type="ECO:0000256" key="5">
    <source>
        <dbReference type="ARBA" id="ARBA00023204"/>
    </source>
</evidence>
<evidence type="ECO:0000313" key="10">
    <source>
        <dbReference type="Proteomes" id="UP000003178"/>
    </source>
</evidence>
<evidence type="ECO:0000256" key="1">
    <source>
        <dbReference type="ARBA" id="ARBA00007452"/>
    </source>
</evidence>
<reference evidence="9 10" key="1">
    <citation type="submission" date="2008-09" db="EMBL/GenBank/DDBJ databases">
        <authorList>
            <person name="Fulton L."/>
            <person name="Clifton S."/>
            <person name="Fulton B."/>
            <person name="Xu J."/>
            <person name="Minx P."/>
            <person name="Pepin K.H."/>
            <person name="Johnson M."/>
            <person name="Thiruvilangam P."/>
            <person name="Bhonagiri V."/>
            <person name="Nash W.E."/>
            <person name="Mardis E.R."/>
            <person name="Wilson R.K."/>
        </authorList>
    </citation>
    <scope>NUCLEOTIDE SEQUENCE [LARGE SCALE GENOMIC DNA]</scope>
    <source>
        <strain evidence="9 10">DSM 13275</strain>
    </source>
</reference>
<dbReference type="InterPro" id="IPR042242">
    <property type="entry name" value="RecO_C"/>
</dbReference>
<dbReference type="PANTHER" id="PTHR33991:SF1">
    <property type="entry name" value="DNA REPAIR PROTEIN RECO"/>
    <property type="match status" value="1"/>
</dbReference>
<dbReference type="InterPro" id="IPR022572">
    <property type="entry name" value="DNA_rep/recomb_RecO_N"/>
</dbReference>
<dbReference type="InterPro" id="IPR012340">
    <property type="entry name" value="NA-bd_OB-fold"/>
</dbReference>
<organism evidence="9 10">
    <name type="scientific">Peptacetobacter hiranonis (strain DSM 13275 / JCM 10541 / KCTC 15199 / TO-931)</name>
    <name type="common">Clostridium hiranonis</name>
    <dbReference type="NCBI Taxonomy" id="500633"/>
    <lineage>
        <taxon>Bacteria</taxon>
        <taxon>Bacillati</taxon>
        <taxon>Bacillota</taxon>
        <taxon>Clostridia</taxon>
        <taxon>Peptostreptococcales</taxon>
        <taxon>Peptostreptococcaceae</taxon>
        <taxon>Peptacetobacter</taxon>
    </lineage>
</organism>
<comment type="caution">
    <text evidence="9">The sequence shown here is derived from an EMBL/GenBank/DDBJ whole genome shotgun (WGS) entry which is preliminary data.</text>
</comment>